<gene>
    <name evidence="1" type="ORF">AYI69_g634</name>
</gene>
<protein>
    <submittedName>
        <fullName evidence="1">Uncharacterized protein</fullName>
    </submittedName>
</protein>
<dbReference type="Proteomes" id="UP000187429">
    <property type="component" value="Unassembled WGS sequence"/>
</dbReference>
<name>A0A1R1YSJ5_9FUNG</name>
<evidence type="ECO:0000313" key="1">
    <source>
        <dbReference type="EMBL" id="OMJ29840.1"/>
    </source>
</evidence>
<dbReference type="AlphaFoldDB" id="A0A1R1YSJ5"/>
<organism evidence="1 2">
    <name type="scientific">Smittium culicis</name>
    <dbReference type="NCBI Taxonomy" id="133412"/>
    <lineage>
        <taxon>Eukaryota</taxon>
        <taxon>Fungi</taxon>
        <taxon>Fungi incertae sedis</taxon>
        <taxon>Zoopagomycota</taxon>
        <taxon>Kickxellomycotina</taxon>
        <taxon>Harpellomycetes</taxon>
        <taxon>Harpellales</taxon>
        <taxon>Legeriomycetaceae</taxon>
        <taxon>Smittium</taxon>
    </lineage>
</organism>
<evidence type="ECO:0000313" key="2">
    <source>
        <dbReference type="Proteomes" id="UP000187429"/>
    </source>
</evidence>
<dbReference type="EMBL" id="LSSM01000159">
    <property type="protein sequence ID" value="OMJ29840.1"/>
    <property type="molecule type" value="Genomic_DNA"/>
</dbReference>
<accession>A0A1R1YSJ5</accession>
<dbReference type="OrthoDB" id="10536729at2759"/>
<comment type="caution">
    <text evidence="1">The sequence shown here is derived from an EMBL/GenBank/DDBJ whole genome shotgun (WGS) entry which is preliminary data.</text>
</comment>
<proteinExistence type="predicted"/>
<keyword evidence="2" id="KW-1185">Reference proteome</keyword>
<reference evidence="2" key="1">
    <citation type="submission" date="2017-01" db="EMBL/GenBank/DDBJ databases">
        <authorList>
            <person name="Wang Y."/>
            <person name="White M."/>
            <person name="Kvist S."/>
            <person name="Moncalvo J.-M."/>
        </authorList>
    </citation>
    <scope>NUCLEOTIDE SEQUENCE [LARGE SCALE GENOMIC DNA]</scope>
    <source>
        <strain evidence="2">ID-206-W2</strain>
    </source>
</reference>
<sequence length="265" mass="30399">MPRFEKEAGRKATISIYNHRSSTISHLNSLIISYLGKRDYLSAIRILQNQSVLLAIDINSVWKNAYHVVSQPDQYDKRCIRFLQKLIECGVTDVLFRQFLLFSMPSYYNEPELHGYCGILSLALRELELSSTTTIENDENNIDNPTLNFVSQSLSDSSIFLNDKLSYKESDNFLILTQQDAGNLDFDDDFDDLGNTSNWMSKPEKFSLDSAEKYFKEAIRLDSSDKTTKSDLVSVVQILISRVDYGVFESLVIWYFLNSKLSLLS</sequence>